<gene>
    <name evidence="9" type="ORF">E2I00_002934</name>
</gene>
<evidence type="ECO:0000256" key="6">
    <source>
        <dbReference type="ARBA" id="ARBA00023170"/>
    </source>
</evidence>
<accession>A0A643C0D4</accession>
<organism evidence="9 10">
    <name type="scientific">Balaenoptera physalus</name>
    <name type="common">Fin whale</name>
    <name type="synonym">Balaena physalus</name>
    <dbReference type="NCBI Taxonomy" id="9770"/>
    <lineage>
        <taxon>Eukaryota</taxon>
        <taxon>Metazoa</taxon>
        <taxon>Chordata</taxon>
        <taxon>Craniata</taxon>
        <taxon>Vertebrata</taxon>
        <taxon>Euteleostomi</taxon>
        <taxon>Mammalia</taxon>
        <taxon>Eutheria</taxon>
        <taxon>Laurasiatheria</taxon>
        <taxon>Artiodactyla</taxon>
        <taxon>Whippomorpha</taxon>
        <taxon>Cetacea</taxon>
        <taxon>Mysticeti</taxon>
        <taxon>Balaenopteridae</taxon>
        <taxon>Balaenoptera</taxon>
    </lineage>
</organism>
<dbReference type="GO" id="GO:0016064">
    <property type="term" value="P:immunoglobulin mediated immune response"/>
    <property type="evidence" value="ECO:0007669"/>
    <property type="project" value="TreeGrafter"/>
</dbReference>
<protein>
    <submittedName>
        <fullName evidence="9">Uncharacterized protein</fullName>
    </submittedName>
</protein>
<keyword evidence="6" id="KW-0675">Receptor</keyword>
<dbReference type="GO" id="GO:0009897">
    <property type="term" value="C:external side of plasma membrane"/>
    <property type="evidence" value="ECO:0007669"/>
    <property type="project" value="TreeGrafter"/>
</dbReference>
<proteinExistence type="predicted"/>
<reference evidence="9 10" key="1">
    <citation type="journal article" date="2019" name="PLoS ONE">
        <title>Genomic analyses reveal an absence of contemporary introgressive admixture between fin whales and blue whales, despite known hybrids.</title>
        <authorList>
            <person name="Westbury M.V."/>
            <person name="Petersen B."/>
            <person name="Lorenzen E.D."/>
        </authorList>
    </citation>
    <scope>NUCLEOTIDE SEQUENCE [LARGE SCALE GENOMIC DNA]</scope>
    <source>
        <strain evidence="9">FinWhale-01</strain>
    </source>
</reference>
<evidence type="ECO:0000256" key="4">
    <source>
        <dbReference type="ARBA" id="ARBA00022859"/>
    </source>
</evidence>
<evidence type="ECO:0000256" key="7">
    <source>
        <dbReference type="SAM" id="MobiDB-lite"/>
    </source>
</evidence>
<dbReference type="Pfam" id="PF11628">
    <property type="entry name" value="TCR_zetazeta"/>
    <property type="match status" value="1"/>
</dbReference>
<evidence type="ECO:0000256" key="5">
    <source>
        <dbReference type="ARBA" id="ARBA00023157"/>
    </source>
</evidence>
<dbReference type="GO" id="GO:0050766">
    <property type="term" value="P:positive regulation of phagocytosis"/>
    <property type="evidence" value="ECO:0007669"/>
    <property type="project" value="TreeGrafter"/>
</dbReference>
<dbReference type="Proteomes" id="UP000437017">
    <property type="component" value="Unassembled WGS sequence"/>
</dbReference>
<dbReference type="GO" id="GO:0010543">
    <property type="term" value="P:regulation of platelet activation"/>
    <property type="evidence" value="ECO:0007669"/>
    <property type="project" value="TreeGrafter"/>
</dbReference>
<keyword evidence="10" id="KW-1185">Reference proteome</keyword>
<dbReference type="GO" id="GO:0002283">
    <property type="term" value="P:neutrophil activation involved in immune response"/>
    <property type="evidence" value="ECO:0007669"/>
    <property type="project" value="TreeGrafter"/>
</dbReference>
<dbReference type="GO" id="GO:0002431">
    <property type="term" value="P:Fc receptor mediated stimulatory signaling pathway"/>
    <property type="evidence" value="ECO:0007669"/>
    <property type="project" value="TreeGrafter"/>
</dbReference>
<evidence type="ECO:0000256" key="8">
    <source>
        <dbReference type="SAM" id="Phobius"/>
    </source>
</evidence>
<dbReference type="PANTHER" id="PTHR16803:SF0">
    <property type="entry name" value="HIGH AFFINITY IMMUNOGLOBULIN EPSILON RECEPTOR SUBUNIT GAMMA"/>
    <property type="match status" value="1"/>
</dbReference>
<keyword evidence="4" id="KW-0391">Immunity</keyword>
<dbReference type="GO" id="GO:0019886">
    <property type="term" value="P:antigen processing and presentation of exogenous peptide antigen via MHC class II"/>
    <property type="evidence" value="ECO:0007669"/>
    <property type="project" value="TreeGrafter"/>
</dbReference>
<dbReference type="AlphaFoldDB" id="A0A643C0D4"/>
<dbReference type="InterPro" id="IPR021663">
    <property type="entry name" value="CD3_zeta/IgE_Fc_rcpt_gamma"/>
</dbReference>
<keyword evidence="8" id="KW-1133">Transmembrane helix</keyword>
<dbReference type="InterPro" id="IPR042340">
    <property type="entry name" value="FCER1G"/>
</dbReference>
<evidence type="ECO:0000313" key="10">
    <source>
        <dbReference type="Proteomes" id="UP000437017"/>
    </source>
</evidence>
<dbReference type="GO" id="GO:0042742">
    <property type="term" value="P:defense response to bacterium"/>
    <property type="evidence" value="ECO:0007669"/>
    <property type="project" value="TreeGrafter"/>
</dbReference>
<comment type="subcellular location">
    <subcellularLocation>
        <location evidence="1">Cell membrane</location>
        <topology evidence="1">Single-pass type I membrane protein</topology>
    </subcellularLocation>
</comment>
<dbReference type="OrthoDB" id="9941225at2759"/>
<feature type="region of interest" description="Disordered" evidence="7">
    <location>
        <begin position="1"/>
        <end position="52"/>
    </location>
</feature>
<dbReference type="EMBL" id="SGJD01003156">
    <property type="protein sequence ID" value="KAB0393470.1"/>
    <property type="molecule type" value="Genomic_DNA"/>
</dbReference>
<dbReference type="GO" id="GO:0045087">
    <property type="term" value="P:innate immune response"/>
    <property type="evidence" value="ECO:0007669"/>
    <property type="project" value="TreeGrafter"/>
</dbReference>
<evidence type="ECO:0000313" key="9">
    <source>
        <dbReference type="EMBL" id="KAB0393470.1"/>
    </source>
</evidence>
<dbReference type="GO" id="GO:0019864">
    <property type="term" value="F:IgG binding"/>
    <property type="evidence" value="ECO:0007669"/>
    <property type="project" value="TreeGrafter"/>
</dbReference>
<keyword evidence="3" id="KW-0597">Phosphoprotein</keyword>
<dbReference type="PANTHER" id="PTHR16803">
    <property type="entry name" value="HIGH AFFINITY IMMUNOGLOBULIN EPSILON RECEPTOR GAMMA-SUBUNIT"/>
    <property type="match status" value="1"/>
</dbReference>
<dbReference type="GO" id="GO:0002292">
    <property type="term" value="P:T cell differentiation involved in immune response"/>
    <property type="evidence" value="ECO:0007669"/>
    <property type="project" value="TreeGrafter"/>
</dbReference>
<dbReference type="GO" id="GO:0042590">
    <property type="term" value="P:antigen processing and presentation of exogenous peptide antigen via MHC class I"/>
    <property type="evidence" value="ECO:0007669"/>
    <property type="project" value="TreeGrafter"/>
</dbReference>
<sequence length="129" mass="13971">GLVTEGRRHRRPDLVAPLVGPSGSRPVSSAGRGRGQSSEEGVAGRGQLCGQGAARRAQLHSAIGASDPSSRPLSPCPRCFQRWSCSYSFWLNKQLCYILDAILFLYGIILTLLYCRLKLQVRKAATASL</sequence>
<dbReference type="GO" id="GO:0038094">
    <property type="term" value="P:Fc-gamma receptor signaling pathway"/>
    <property type="evidence" value="ECO:0007669"/>
    <property type="project" value="TreeGrafter"/>
</dbReference>
<evidence type="ECO:0000256" key="2">
    <source>
        <dbReference type="ARBA" id="ARBA00022475"/>
    </source>
</evidence>
<keyword evidence="5" id="KW-1015">Disulfide bond</keyword>
<dbReference type="GO" id="GO:0032998">
    <property type="term" value="C:Fc-epsilon receptor I complex"/>
    <property type="evidence" value="ECO:0007669"/>
    <property type="project" value="InterPro"/>
</dbReference>
<evidence type="ECO:0000256" key="1">
    <source>
        <dbReference type="ARBA" id="ARBA00004251"/>
    </source>
</evidence>
<comment type="caution">
    <text evidence="9">The sequence shown here is derived from an EMBL/GenBank/DDBJ whole genome shotgun (WGS) entry which is preliminary data.</text>
</comment>
<name>A0A643C0D4_BALPH</name>
<keyword evidence="8" id="KW-0812">Transmembrane</keyword>
<dbReference type="GO" id="GO:0030593">
    <property type="term" value="P:neutrophil chemotaxis"/>
    <property type="evidence" value="ECO:0007669"/>
    <property type="project" value="TreeGrafter"/>
</dbReference>
<feature type="non-terminal residue" evidence="9">
    <location>
        <position position="129"/>
    </location>
</feature>
<feature type="non-terminal residue" evidence="9">
    <location>
        <position position="1"/>
    </location>
</feature>
<feature type="transmembrane region" description="Helical" evidence="8">
    <location>
        <begin position="97"/>
        <end position="115"/>
    </location>
</feature>
<keyword evidence="2" id="KW-1003">Cell membrane</keyword>
<keyword evidence="8" id="KW-0472">Membrane</keyword>
<dbReference type="GO" id="GO:0019767">
    <property type="term" value="F:IgE receptor activity"/>
    <property type="evidence" value="ECO:0007669"/>
    <property type="project" value="InterPro"/>
</dbReference>
<evidence type="ECO:0000256" key="3">
    <source>
        <dbReference type="ARBA" id="ARBA00022553"/>
    </source>
</evidence>